<organism evidence="2 3">
    <name type="scientific">Marchantia polymorpha</name>
    <name type="common">Common liverwort</name>
    <name type="synonym">Marchantia aquatica</name>
    <dbReference type="NCBI Taxonomy" id="3197"/>
    <lineage>
        <taxon>Eukaryota</taxon>
        <taxon>Viridiplantae</taxon>
        <taxon>Streptophyta</taxon>
        <taxon>Embryophyta</taxon>
        <taxon>Marchantiophyta</taxon>
        <taxon>Marchantiopsida</taxon>
        <taxon>Marchantiidae</taxon>
        <taxon>Marchantiales</taxon>
        <taxon>Marchantiaceae</taxon>
        <taxon>Marchantia</taxon>
    </lineage>
</organism>
<feature type="region of interest" description="Disordered" evidence="1">
    <location>
        <begin position="57"/>
        <end position="77"/>
    </location>
</feature>
<proteinExistence type="predicted"/>
<reference evidence="3" key="1">
    <citation type="journal article" date="2017" name="Cell">
        <title>Insights into land plant evolution garnered from the Marchantia polymorpha genome.</title>
        <authorList>
            <person name="Bowman J.L."/>
            <person name="Kohchi T."/>
            <person name="Yamato K.T."/>
            <person name="Jenkins J."/>
            <person name="Shu S."/>
            <person name="Ishizaki K."/>
            <person name="Yamaoka S."/>
            <person name="Nishihama R."/>
            <person name="Nakamura Y."/>
            <person name="Berger F."/>
            <person name="Adam C."/>
            <person name="Aki S.S."/>
            <person name="Althoff F."/>
            <person name="Araki T."/>
            <person name="Arteaga-Vazquez M.A."/>
            <person name="Balasubrmanian S."/>
            <person name="Barry K."/>
            <person name="Bauer D."/>
            <person name="Boehm C.R."/>
            <person name="Briginshaw L."/>
            <person name="Caballero-Perez J."/>
            <person name="Catarino B."/>
            <person name="Chen F."/>
            <person name="Chiyoda S."/>
            <person name="Chovatia M."/>
            <person name="Davies K.M."/>
            <person name="Delmans M."/>
            <person name="Demura T."/>
            <person name="Dierschke T."/>
            <person name="Dolan L."/>
            <person name="Dorantes-Acosta A.E."/>
            <person name="Eklund D.M."/>
            <person name="Florent S.N."/>
            <person name="Flores-Sandoval E."/>
            <person name="Fujiyama A."/>
            <person name="Fukuzawa H."/>
            <person name="Galik B."/>
            <person name="Grimanelli D."/>
            <person name="Grimwood J."/>
            <person name="Grossniklaus U."/>
            <person name="Hamada T."/>
            <person name="Haseloff J."/>
            <person name="Hetherington A.J."/>
            <person name="Higo A."/>
            <person name="Hirakawa Y."/>
            <person name="Hundley H.N."/>
            <person name="Ikeda Y."/>
            <person name="Inoue K."/>
            <person name="Inoue S.I."/>
            <person name="Ishida S."/>
            <person name="Jia Q."/>
            <person name="Kakita M."/>
            <person name="Kanazawa T."/>
            <person name="Kawai Y."/>
            <person name="Kawashima T."/>
            <person name="Kennedy M."/>
            <person name="Kinose K."/>
            <person name="Kinoshita T."/>
            <person name="Kohara Y."/>
            <person name="Koide E."/>
            <person name="Komatsu K."/>
            <person name="Kopischke S."/>
            <person name="Kubo M."/>
            <person name="Kyozuka J."/>
            <person name="Lagercrantz U."/>
            <person name="Lin S.S."/>
            <person name="Lindquist E."/>
            <person name="Lipzen A.M."/>
            <person name="Lu C.W."/>
            <person name="De Luna E."/>
            <person name="Martienssen R.A."/>
            <person name="Minamino N."/>
            <person name="Mizutani M."/>
            <person name="Mizutani M."/>
            <person name="Mochizuki N."/>
            <person name="Monte I."/>
            <person name="Mosher R."/>
            <person name="Nagasaki H."/>
            <person name="Nakagami H."/>
            <person name="Naramoto S."/>
            <person name="Nishitani K."/>
            <person name="Ohtani M."/>
            <person name="Okamoto T."/>
            <person name="Okumura M."/>
            <person name="Phillips J."/>
            <person name="Pollak B."/>
            <person name="Reinders A."/>
            <person name="Rovekamp M."/>
            <person name="Sano R."/>
            <person name="Sawa S."/>
            <person name="Schmid M.W."/>
            <person name="Shirakawa M."/>
            <person name="Solano R."/>
            <person name="Spunde A."/>
            <person name="Suetsugu N."/>
            <person name="Sugano S."/>
            <person name="Sugiyama A."/>
            <person name="Sun R."/>
            <person name="Suzuki Y."/>
            <person name="Takenaka M."/>
            <person name="Takezawa D."/>
            <person name="Tomogane H."/>
            <person name="Tsuzuki M."/>
            <person name="Ueda T."/>
            <person name="Umeda M."/>
            <person name="Ward J.M."/>
            <person name="Watanabe Y."/>
            <person name="Yazaki K."/>
            <person name="Yokoyama R."/>
            <person name="Yoshitake Y."/>
            <person name="Yotsui I."/>
            <person name="Zachgo S."/>
            <person name="Schmutz J."/>
        </authorList>
    </citation>
    <scope>NUCLEOTIDE SEQUENCE [LARGE SCALE GENOMIC DNA]</scope>
    <source>
        <strain evidence="3">Tak-1</strain>
    </source>
</reference>
<evidence type="ECO:0000256" key="1">
    <source>
        <dbReference type="SAM" id="MobiDB-lite"/>
    </source>
</evidence>
<feature type="compositionally biased region" description="Basic residues" evidence="1">
    <location>
        <begin position="58"/>
        <end position="77"/>
    </location>
</feature>
<keyword evidence="3" id="KW-1185">Reference proteome</keyword>
<dbReference type="Proteomes" id="UP000244005">
    <property type="component" value="Unassembled WGS sequence"/>
</dbReference>
<sequence>MKVRTRARSHGLASAAAARTKLGCLVRSGKCMTKILQQLISSGRGCSDWSGKGVRMATRARGRSTRARTRRRDGKGA</sequence>
<dbReference type="AlphaFoldDB" id="A0A2R6W664"/>
<dbReference type="EMBL" id="KZ772813">
    <property type="protein sequence ID" value="PTQ29322.1"/>
    <property type="molecule type" value="Genomic_DNA"/>
</dbReference>
<accession>A0A2R6W664</accession>
<evidence type="ECO:0000313" key="3">
    <source>
        <dbReference type="Proteomes" id="UP000244005"/>
    </source>
</evidence>
<evidence type="ECO:0000313" key="2">
    <source>
        <dbReference type="EMBL" id="PTQ29322.1"/>
    </source>
</evidence>
<name>A0A2R6W664_MARPO</name>
<protein>
    <submittedName>
        <fullName evidence="2">Uncharacterized protein</fullName>
    </submittedName>
</protein>
<dbReference type="Gramene" id="Mp5g11760.1">
    <property type="protein sequence ID" value="Mp5g11760.1.cds"/>
    <property type="gene ID" value="Mp5g11760"/>
</dbReference>
<gene>
    <name evidence="2" type="ORF">MARPO_0143s0005</name>
</gene>